<evidence type="ECO:0000256" key="1">
    <source>
        <dbReference type="SAM" id="MobiDB-lite"/>
    </source>
</evidence>
<dbReference type="InterPro" id="IPR036875">
    <property type="entry name" value="Znf_CCHC_sf"/>
</dbReference>
<dbReference type="RefSeq" id="XP_025420379.1">
    <property type="nucleotide sequence ID" value="XM_025564594.1"/>
</dbReference>
<accession>A0A8B8GAY9</accession>
<name>A0A8B8GAY9_9HEMI</name>
<feature type="compositionally biased region" description="Polar residues" evidence="1">
    <location>
        <begin position="143"/>
        <end position="163"/>
    </location>
</feature>
<dbReference type="OrthoDB" id="6624230at2759"/>
<reference evidence="3" key="1">
    <citation type="submission" date="2025-08" db="UniProtKB">
        <authorList>
            <consortium name="RefSeq"/>
        </authorList>
    </citation>
    <scope>IDENTIFICATION</scope>
    <source>
        <tissue evidence="3">Whole body</tissue>
    </source>
</reference>
<organism evidence="2 3">
    <name type="scientific">Sipha flava</name>
    <name type="common">yellow sugarcane aphid</name>
    <dbReference type="NCBI Taxonomy" id="143950"/>
    <lineage>
        <taxon>Eukaryota</taxon>
        <taxon>Metazoa</taxon>
        <taxon>Ecdysozoa</taxon>
        <taxon>Arthropoda</taxon>
        <taxon>Hexapoda</taxon>
        <taxon>Insecta</taxon>
        <taxon>Pterygota</taxon>
        <taxon>Neoptera</taxon>
        <taxon>Paraneoptera</taxon>
        <taxon>Hemiptera</taxon>
        <taxon>Sternorrhyncha</taxon>
        <taxon>Aphidomorpha</taxon>
        <taxon>Aphidoidea</taxon>
        <taxon>Aphididae</taxon>
        <taxon>Sipha</taxon>
    </lineage>
</organism>
<evidence type="ECO:0000313" key="2">
    <source>
        <dbReference type="Proteomes" id="UP000694846"/>
    </source>
</evidence>
<dbReference type="GeneID" id="112690562"/>
<protein>
    <submittedName>
        <fullName evidence="3">Uncharacterized protein LOC112690562 isoform X3</fullName>
    </submittedName>
</protein>
<sequence>MVTPGHSVKSIYNAKNRNNCILPVFFEDIHQQDNNNDIHEITSLFNTIVRIEKPLKKRRGPLHCLNCQDYGHTKNYCNHEARCVKCGENHLTIECTKDRNSLAKCALCAKDHTANFKGCSAFESIFKKSTQKFQPVKDPDPHFQQSQPRTKTKSNAEATNNQNKITEQISNTFSKLISNLSSLINPLISLLKSVLNTLIAKGIISP</sequence>
<evidence type="ECO:0000313" key="3">
    <source>
        <dbReference type="RefSeq" id="XP_025420379.1"/>
    </source>
</evidence>
<dbReference type="Proteomes" id="UP000694846">
    <property type="component" value="Unplaced"/>
</dbReference>
<dbReference type="SUPFAM" id="SSF57756">
    <property type="entry name" value="Retrovirus zinc finger-like domains"/>
    <property type="match status" value="1"/>
</dbReference>
<keyword evidence="2" id="KW-1185">Reference proteome</keyword>
<feature type="region of interest" description="Disordered" evidence="1">
    <location>
        <begin position="133"/>
        <end position="163"/>
    </location>
</feature>
<dbReference type="AlphaFoldDB" id="A0A8B8GAY9"/>
<dbReference type="GO" id="GO:0008270">
    <property type="term" value="F:zinc ion binding"/>
    <property type="evidence" value="ECO:0007669"/>
    <property type="project" value="InterPro"/>
</dbReference>
<dbReference type="GO" id="GO:0003676">
    <property type="term" value="F:nucleic acid binding"/>
    <property type="evidence" value="ECO:0007669"/>
    <property type="project" value="InterPro"/>
</dbReference>
<proteinExistence type="predicted"/>
<gene>
    <name evidence="3" type="primary">LOC112690562</name>
</gene>